<dbReference type="AlphaFoldDB" id="A0A2I0KHW1"/>
<protein>
    <submittedName>
        <fullName evidence="1">Uncharacterized protein</fullName>
    </submittedName>
</protein>
<keyword evidence="2" id="KW-1185">Reference proteome</keyword>
<comment type="caution">
    <text evidence="1">The sequence shown here is derived from an EMBL/GenBank/DDBJ whole genome shotgun (WGS) entry which is preliminary data.</text>
</comment>
<evidence type="ECO:0000313" key="1">
    <source>
        <dbReference type="EMBL" id="PKI67900.1"/>
    </source>
</evidence>
<sequence length="61" mass="6879">MSYGLSYQLAGRASWGNPGVRVLVESFEMSYHWVSGFAQNLGWSTAIVAELWGVFTWLQHV</sequence>
<accession>A0A2I0KHW1</accession>
<proteinExistence type="predicted"/>
<name>A0A2I0KHW1_PUNGR</name>
<dbReference type="EMBL" id="PGOL01000571">
    <property type="protein sequence ID" value="PKI67900.1"/>
    <property type="molecule type" value="Genomic_DNA"/>
</dbReference>
<gene>
    <name evidence="1" type="ORF">CRG98_011496</name>
</gene>
<organism evidence="1 2">
    <name type="scientific">Punica granatum</name>
    <name type="common">Pomegranate</name>
    <dbReference type="NCBI Taxonomy" id="22663"/>
    <lineage>
        <taxon>Eukaryota</taxon>
        <taxon>Viridiplantae</taxon>
        <taxon>Streptophyta</taxon>
        <taxon>Embryophyta</taxon>
        <taxon>Tracheophyta</taxon>
        <taxon>Spermatophyta</taxon>
        <taxon>Magnoliopsida</taxon>
        <taxon>eudicotyledons</taxon>
        <taxon>Gunneridae</taxon>
        <taxon>Pentapetalae</taxon>
        <taxon>rosids</taxon>
        <taxon>malvids</taxon>
        <taxon>Myrtales</taxon>
        <taxon>Lythraceae</taxon>
        <taxon>Punica</taxon>
    </lineage>
</organism>
<dbReference type="Proteomes" id="UP000233551">
    <property type="component" value="Unassembled WGS sequence"/>
</dbReference>
<evidence type="ECO:0000313" key="2">
    <source>
        <dbReference type="Proteomes" id="UP000233551"/>
    </source>
</evidence>
<reference evidence="1 2" key="1">
    <citation type="submission" date="2017-11" db="EMBL/GenBank/DDBJ databases">
        <title>De-novo sequencing of pomegranate (Punica granatum L.) genome.</title>
        <authorList>
            <person name="Akparov Z."/>
            <person name="Amiraslanov A."/>
            <person name="Hajiyeva S."/>
            <person name="Abbasov M."/>
            <person name="Kaur K."/>
            <person name="Hamwieh A."/>
            <person name="Solovyev V."/>
            <person name="Salamov A."/>
            <person name="Braich B."/>
            <person name="Kosarev P."/>
            <person name="Mahmoud A."/>
            <person name="Hajiyev E."/>
            <person name="Babayeva S."/>
            <person name="Izzatullayeva V."/>
            <person name="Mammadov A."/>
            <person name="Mammadov A."/>
            <person name="Sharifova S."/>
            <person name="Ojaghi J."/>
            <person name="Eynullazada K."/>
            <person name="Bayramov B."/>
            <person name="Abdulazimova A."/>
            <person name="Shahmuradov I."/>
        </authorList>
    </citation>
    <scope>NUCLEOTIDE SEQUENCE [LARGE SCALE GENOMIC DNA]</scope>
    <source>
        <strain evidence="2">cv. AG2017</strain>
        <tissue evidence="1">Leaf</tissue>
    </source>
</reference>